<keyword evidence="1" id="KW-0805">Transcription regulation</keyword>
<protein>
    <submittedName>
        <fullName evidence="5">GntR family transcriptional regulator</fullName>
    </submittedName>
</protein>
<dbReference type="CDD" id="cd07377">
    <property type="entry name" value="WHTH_GntR"/>
    <property type="match status" value="1"/>
</dbReference>
<dbReference type="InterPro" id="IPR011711">
    <property type="entry name" value="GntR_C"/>
</dbReference>
<dbReference type="Proteomes" id="UP001501671">
    <property type="component" value="Unassembled WGS sequence"/>
</dbReference>
<evidence type="ECO:0000313" key="6">
    <source>
        <dbReference type="Proteomes" id="UP001501671"/>
    </source>
</evidence>
<evidence type="ECO:0000259" key="4">
    <source>
        <dbReference type="PROSITE" id="PS50949"/>
    </source>
</evidence>
<gene>
    <name evidence="5" type="ORF">GCM10023144_14320</name>
</gene>
<name>A0ABP8GQZ2_9BURK</name>
<evidence type="ECO:0000256" key="2">
    <source>
        <dbReference type="ARBA" id="ARBA00023125"/>
    </source>
</evidence>
<evidence type="ECO:0000256" key="1">
    <source>
        <dbReference type="ARBA" id="ARBA00023015"/>
    </source>
</evidence>
<dbReference type="SUPFAM" id="SSF48008">
    <property type="entry name" value="GntR ligand-binding domain-like"/>
    <property type="match status" value="1"/>
</dbReference>
<dbReference type="SUPFAM" id="SSF46785">
    <property type="entry name" value="Winged helix' DNA-binding domain"/>
    <property type="match status" value="1"/>
</dbReference>
<dbReference type="Pfam" id="PF07729">
    <property type="entry name" value="FCD"/>
    <property type="match status" value="1"/>
</dbReference>
<comment type="caution">
    <text evidence="5">The sequence shown here is derived from an EMBL/GenBank/DDBJ whole genome shotgun (WGS) entry which is preliminary data.</text>
</comment>
<accession>A0ABP8GQZ2</accession>
<dbReference type="SMART" id="SM00345">
    <property type="entry name" value="HTH_GNTR"/>
    <property type="match status" value="1"/>
</dbReference>
<dbReference type="PANTHER" id="PTHR43537">
    <property type="entry name" value="TRANSCRIPTIONAL REGULATOR, GNTR FAMILY"/>
    <property type="match status" value="1"/>
</dbReference>
<dbReference type="PROSITE" id="PS50949">
    <property type="entry name" value="HTH_GNTR"/>
    <property type="match status" value="1"/>
</dbReference>
<dbReference type="InterPro" id="IPR036388">
    <property type="entry name" value="WH-like_DNA-bd_sf"/>
</dbReference>
<dbReference type="InterPro" id="IPR036390">
    <property type="entry name" value="WH_DNA-bd_sf"/>
</dbReference>
<dbReference type="Gene3D" id="1.20.120.530">
    <property type="entry name" value="GntR ligand-binding domain-like"/>
    <property type="match status" value="1"/>
</dbReference>
<proteinExistence type="predicted"/>
<dbReference type="Gene3D" id="1.10.10.10">
    <property type="entry name" value="Winged helix-like DNA-binding domain superfamily/Winged helix DNA-binding domain"/>
    <property type="match status" value="1"/>
</dbReference>
<dbReference type="PANTHER" id="PTHR43537:SF24">
    <property type="entry name" value="GLUCONATE OPERON TRANSCRIPTIONAL REPRESSOR"/>
    <property type="match status" value="1"/>
</dbReference>
<dbReference type="EMBL" id="BAABFO010000005">
    <property type="protein sequence ID" value="GAA4328477.1"/>
    <property type="molecule type" value="Genomic_DNA"/>
</dbReference>
<keyword evidence="3" id="KW-0804">Transcription</keyword>
<evidence type="ECO:0000313" key="5">
    <source>
        <dbReference type="EMBL" id="GAA4328477.1"/>
    </source>
</evidence>
<dbReference type="SMART" id="SM00895">
    <property type="entry name" value="FCD"/>
    <property type="match status" value="1"/>
</dbReference>
<evidence type="ECO:0000256" key="3">
    <source>
        <dbReference type="ARBA" id="ARBA00023163"/>
    </source>
</evidence>
<keyword evidence="6" id="KW-1185">Reference proteome</keyword>
<feature type="domain" description="HTH gntR-type" evidence="4">
    <location>
        <begin position="20"/>
        <end position="87"/>
    </location>
</feature>
<organism evidence="5 6">
    <name type="scientific">Pigmentiphaga soli</name>
    <dbReference type="NCBI Taxonomy" id="1007095"/>
    <lineage>
        <taxon>Bacteria</taxon>
        <taxon>Pseudomonadati</taxon>
        <taxon>Pseudomonadota</taxon>
        <taxon>Betaproteobacteria</taxon>
        <taxon>Burkholderiales</taxon>
        <taxon>Alcaligenaceae</taxon>
        <taxon>Pigmentiphaga</taxon>
    </lineage>
</organism>
<dbReference type="InterPro" id="IPR000524">
    <property type="entry name" value="Tscrpt_reg_HTH_GntR"/>
</dbReference>
<reference evidence="6" key="1">
    <citation type="journal article" date="2019" name="Int. J. Syst. Evol. Microbiol.">
        <title>The Global Catalogue of Microorganisms (GCM) 10K type strain sequencing project: providing services to taxonomists for standard genome sequencing and annotation.</title>
        <authorList>
            <consortium name="The Broad Institute Genomics Platform"/>
            <consortium name="The Broad Institute Genome Sequencing Center for Infectious Disease"/>
            <person name="Wu L."/>
            <person name="Ma J."/>
        </authorList>
    </citation>
    <scope>NUCLEOTIDE SEQUENCE [LARGE SCALE GENOMIC DNA]</scope>
    <source>
        <strain evidence="6">JCM 17666</strain>
    </source>
</reference>
<dbReference type="Pfam" id="PF00392">
    <property type="entry name" value="GntR"/>
    <property type="match status" value="1"/>
</dbReference>
<dbReference type="InterPro" id="IPR008920">
    <property type="entry name" value="TF_FadR/GntR_C"/>
</dbReference>
<keyword evidence="2" id="KW-0238">DNA-binding</keyword>
<dbReference type="RefSeq" id="WP_345247772.1">
    <property type="nucleotide sequence ID" value="NZ_BAABFO010000005.1"/>
</dbReference>
<sequence length="236" mass="26332">MNPATTKEKAPDPLPEGGGQTNAASAYAIIKARILDNTYGPGTTVTVQELVGELDMSRTPIRQALIRLEQERFVEITPRHGFRVLPLKPDEMLNIYQLMAGLECIAIALALARGLTETETARLRETGRAMQKALEEDDLDAWSAADASFHRMLVDLCGNDLLRQAALGHTEQIWRARDLTLLLRRRPVQSTRSHCDTIEAMAAGDTARAVCTHWQQRNRSGTELTEILTRLNIRHL</sequence>